<feature type="signal peptide" evidence="1">
    <location>
        <begin position="1"/>
        <end position="19"/>
    </location>
</feature>
<protein>
    <submittedName>
        <fullName evidence="2">Uncharacterized protein</fullName>
    </submittedName>
</protein>
<keyword evidence="1" id="KW-0732">Signal</keyword>
<comment type="caution">
    <text evidence="2">The sequence shown here is derived from an EMBL/GenBank/DDBJ whole genome shotgun (WGS) entry which is preliminary data.</text>
</comment>
<gene>
    <name evidence="2" type="primary">Cnig_chr_X.g22666</name>
    <name evidence="2" type="ORF">B9Z55_022666</name>
</gene>
<organism evidence="2 3">
    <name type="scientific">Caenorhabditis nigoni</name>
    <dbReference type="NCBI Taxonomy" id="1611254"/>
    <lineage>
        <taxon>Eukaryota</taxon>
        <taxon>Metazoa</taxon>
        <taxon>Ecdysozoa</taxon>
        <taxon>Nematoda</taxon>
        <taxon>Chromadorea</taxon>
        <taxon>Rhabditida</taxon>
        <taxon>Rhabditina</taxon>
        <taxon>Rhabditomorpha</taxon>
        <taxon>Rhabditoidea</taxon>
        <taxon>Rhabditidae</taxon>
        <taxon>Peloderinae</taxon>
        <taxon>Caenorhabditis</taxon>
    </lineage>
</organism>
<evidence type="ECO:0000256" key="1">
    <source>
        <dbReference type="SAM" id="SignalP"/>
    </source>
</evidence>
<name>A0A2G5SLY5_9PELO</name>
<reference evidence="3" key="1">
    <citation type="submission" date="2017-10" db="EMBL/GenBank/DDBJ databases">
        <title>Rapid genome shrinkage in a self-fertile nematode reveals novel sperm competition proteins.</title>
        <authorList>
            <person name="Yin D."/>
            <person name="Schwarz E.M."/>
            <person name="Thomas C.G."/>
            <person name="Felde R.L."/>
            <person name="Korf I.F."/>
            <person name="Cutter A.D."/>
            <person name="Schartner C.M."/>
            <person name="Ralston E.J."/>
            <person name="Meyer B.J."/>
            <person name="Haag E.S."/>
        </authorList>
    </citation>
    <scope>NUCLEOTIDE SEQUENCE [LARGE SCALE GENOMIC DNA]</scope>
    <source>
        <strain evidence="3">JU1422</strain>
    </source>
</reference>
<accession>A0A2G5SLY5</accession>
<sequence>MILLKIPLLFLVLLARVNSTKLLLNGTVLCRSDTPWNYKIDVVNADVLGIFYEKIGKDHDKNLTTISSTYSIEQNLARIPGGIVELLYMVEFCCNDVEKNSFMIEGPKFYLSENSIHDEIVINLNKVTVRRIKR</sequence>
<feature type="chain" id="PRO_5013626755" evidence="1">
    <location>
        <begin position="20"/>
        <end position="134"/>
    </location>
</feature>
<evidence type="ECO:0000313" key="3">
    <source>
        <dbReference type="Proteomes" id="UP000230233"/>
    </source>
</evidence>
<proteinExistence type="predicted"/>
<evidence type="ECO:0000313" key="2">
    <source>
        <dbReference type="EMBL" id="PIC15846.1"/>
    </source>
</evidence>
<dbReference type="AlphaFoldDB" id="A0A2G5SLY5"/>
<dbReference type="EMBL" id="PDUG01000006">
    <property type="protein sequence ID" value="PIC15846.1"/>
    <property type="molecule type" value="Genomic_DNA"/>
</dbReference>
<keyword evidence="3" id="KW-1185">Reference proteome</keyword>
<dbReference type="Proteomes" id="UP000230233">
    <property type="component" value="Chromosome X"/>
</dbReference>